<keyword evidence="6 10" id="KW-0418">Kinase</keyword>
<feature type="domain" description="GHMP kinase N-terminal" evidence="11">
    <location>
        <begin position="64"/>
        <end position="145"/>
    </location>
</feature>
<evidence type="ECO:0000256" key="10">
    <source>
        <dbReference type="HAMAP-Rule" id="MF_00061"/>
    </source>
</evidence>
<evidence type="ECO:0000256" key="2">
    <source>
        <dbReference type="ARBA" id="ARBA00012052"/>
    </source>
</evidence>
<dbReference type="InterPro" id="IPR020568">
    <property type="entry name" value="Ribosomal_Su5_D2-typ_SF"/>
</dbReference>
<evidence type="ECO:0000256" key="1">
    <source>
        <dbReference type="ARBA" id="ARBA00009684"/>
    </source>
</evidence>
<dbReference type="RefSeq" id="WP_379556977.1">
    <property type="nucleotide sequence ID" value="NZ_JBHTJS010000006.1"/>
</dbReference>
<dbReference type="PIRSF" id="PIRSF010376">
    <property type="entry name" value="IspE"/>
    <property type="match status" value="1"/>
</dbReference>
<gene>
    <name evidence="10 13" type="primary">ispE</name>
    <name evidence="13" type="ORF">ACFQ1C_02635</name>
</gene>
<dbReference type="SUPFAM" id="SSF55060">
    <property type="entry name" value="GHMP Kinase, C-terminal domain"/>
    <property type="match status" value="1"/>
</dbReference>
<name>A0ABW3KD55_9GAMM</name>
<dbReference type="Proteomes" id="UP001597048">
    <property type="component" value="Unassembled WGS sequence"/>
</dbReference>
<comment type="caution">
    <text evidence="13">The sequence shown here is derived from an EMBL/GenBank/DDBJ whole genome shotgun (WGS) entry which is preliminary data.</text>
</comment>
<dbReference type="GO" id="GO:0050515">
    <property type="term" value="F:4-(cytidine 5'-diphospho)-2-C-methyl-D-erythritol kinase activity"/>
    <property type="evidence" value="ECO:0007669"/>
    <property type="project" value="UniProtKB-EC"/>
</dbReference>
<keyword evidence="7 10" id="KW-0067">ATP-binding</keyword>
<comment type="function">
    <text evidence="10">Catalyzes the phosphorylation of the position 2 hydroxy group of 4-diphosphocytidyl-2C-methyl-D-erythritol.</text>
</comment>
<comment type="similarity">
    <text evidence="1 10">Belongs to the GHMP kinase family. IspE subfamily.</text>
</comment>
<evidence type="ECO:0000256" key="9">
    <source>
        <dbReference type="ARBA" id="ARBA00032554"/>
    </source>
</evidence>
<evidence type="ECO:0000256" key="6">
    <source>
        <dbReference type="ARBA" id="ARBA00022777"/>
    </source>
</evidence>
<evidence type="ECO:0000313" key="14">
    <source>
        <dbReference type="Proteomes" id="UP001597048"/>
    </source>
</evidence>
<dbReference type="Pfam" id="PF00288">
    <property type="entry name" value="GHMP_kinases_N"/>
    <property type="match status" value="1"/>
</dbReference>
<feature type="active site" evidence="10">
    <location>
        <position position="138"/>
    </location>
</feature>
<dbReference type="InterPro" id="IPR006204">
    <property type="entry name" value="GHMP_kinase_N_dom"/>
</dbReference>
<dbReference type="InterPro" id="IPR036554">
    <property type="entry name" value="GHMP_kinase_C_sf"/>
</dbReference>
<dbReference type="Gene3D" id="3.30.70.890">
    <property type="entry name" value="GHMP kinase, C-terminal domain"/>
    <property type="match status" value="1"/>
</dbReference>
<protein>
    <recommendedName>
        <fullName evidence="3 10">4-diphosphocytidyl-2-C-methyl-D-erythritol kinase</fullName>
        <shortName evidence="10">CMK</shortName>
        <ecNumber evidence="2 10">2.7.1.148</ecNumber>
    </recommendedName>
    <alternativeName>
        <fullName evidence="9 10">4-(cytidine-5'-diphospho)-2-C-methyl-D-erythritol kinase</fullName>
    </alternativeName>
</protein>
<dbReference type="EMBL" id="JBHTJS010000006">
    <property type="protein sequence ID" value="MFD1007053.1"/>
    <property type="molecule type" value="Genomic_DNA"/>
</dbReference>
<evidence type="ECO:0000256" key="3">
    <source>
        <dbReference type="ARBA" id="ARBA00017473"/>
    </source>
</evidence>
<evidence type="ECO:0000259" key="12">
    <source>
        <dbReference type="Pfam" id="PF08544"/>
    </source>
</evidence>
<keyword evidence="14" id="KW-1185">Reference proteome</keyword>
<comment type="catalytic activity">
    <reaction evidence="10">
        <text>4-CDP-2-C-methyl-D-erythritol + ATP = 4-CDP-2-C-methyl-D-erythritol 2-phosphate + ADP + H(+)</text>
        <dbReference type="Rhea" id="RHEA:18437"/>
        <dbReference type="ChEBI" id="CHEBI:15378"/>
        <dbReference type="ChEBI" id="CHEBI:30616"/>
        <dbReference type="ChEBI" id="CHEBI:57823"/>
        <dbReference type="ChEBI" id="CHEBI:57919"/>
        <dbReference type="ChEBI" id="CHEBI:456216"/>
        <dbReference type="EC" id="2.7.1.148"/>
    </reaction>
</comment>
<feature type="binding site" evidence="10">
    <location>
        <begin position="96"/>
        <end position="106"/>
    </location>
    <ligand>
        <name>ATP</name>
        <dbReference type="ChEBI" id="CHEBI:30616"/>
    </ligand>
</feature>
<proteinExistence type="inferred from homology"/>
<organism evidence="13 14">
    <name type="scientific">Oceanisphaera ostreae</name>
    <dbReference type="NCBI Taxonomy" id="914151"/>
    <lineage>
        <taxon>Bacteria</taxon>
        <taxon>Pseudomonadati</taxon>
        <taxon>Pseudomonadota</taxon>
        <taxon>Gammaproteobacteria</taxon>
        <taxon>Aeromonadales</taxon>
        <taxon>Aeromonadaceae</taxon>
        <taxon>Oceanisphaera</taxon>
    </lineage>
</organism>
<dbReference type="InterPro" id="IPR013750">
    <property type="entry name" value="GHMP_kinase_C_dom"/>
</dbReference>
<dbReference type="HAMAP" id="MF_00061">
    <property type="entry name" value="IspE"/>
    <property type="match status" value="1"/>
</dbReference>
<feature type="domain" description="GHMP kinase C-terminal" evidence="12">
    <location>
        <begin position="195"/>
        <end position="258"/>
    </location>
</feature>
<evidence type="ECO:0000256" key="7">
    <source>
        <dbReference type="ARBA" id="ARBA00022840"/>
    </source>
</evidence>
<dbReference type="PANTHER" id="PTHR43527:SF2">
    <property type="entry name" value="4-DIPHOSPHOCYTIDYL-2-C-METHYL-D-ERYTHRITOL KINASE, CHLOROPLASTIC"/>
    <property type="match status" value="1"/>
</dbReference>
<dbReference type="InterPro" id="IPR004424">
    <property type="entry name" value="IspE"/>
</dbReference>
<evidence type="ECO:0000313" key="13">
    <source>
        <dbReference type="EMBL" id="MFD1007053.1"/>
    </source>
</evidence>
<evidence type="ECO:0000256" key="4">
    <source>
        <dbReference type="ARBA" id="ARBA00022679"/>
    </source>
</evidence>
<sequence length="296" mass="31783">MLTLPAPAKLNLFLSITGRRDDGYHNLQTLFQFVDYGDSLAFSPTDDGELILTPELAGVLPEQNLIIKAARLLQELQKKKTGATQGAHIHLTKLLPMGGGLGGGSSDAATTLVALNQLWKLGLSTDTLAELGIALGADVPVFIRGHAAFAEGVGEILTPACPDEPWYLILCPQLEVATATIFNDPELVRNSPALTLQQWLETPWRNDCEALVKKRHPEVAKLLSWLLEYAPSRMTGTGACIFASFGSQQAAEDVLAKAPRGVFGFVAKGCNQSPLFSALEKLKPAIKRVPSSNSTI</sequence>
<accession>A0ABW3KD55</accession>
<evidence type="ECO:0000256" key="8">
    <source>
        <dbReference type="ARBA" id="ARBA00023229"/>
    </source>
</evidence>
<feature type="active site" evidence="10">
    <location>
        <position position="9"/>
    </location>
</feature>
<keyword evidence="5 10" id="KW-0547">Nucleotide-binding</keyword>
<keyword evidence="4 10" id="KW-0808">Transferase</keyword>
<dbReference type="Pfam" id="PF08544">
    <property type="entry name" value="GHMP_kinases_C"/>
    <property type="match status" value="1"/>
</dbReference>
<dbReference type="InterPro" id="IPR014721">
    <property type="entry name" value="Ribsml_uS5_D2-typ_fold_subgr"/>
</dbReference>
<evidence type="ECO:0000259" key="11">
    <source>
        <dbReference type="Pfam" id="PF00288"/>
    </source>
</evidence>
<reference evidence="14" key="1">
    <citation type="journal article" date="2019" name="Int. J. Syst. Evol. Microbiol.">
        <title>The Global Catalogue of Microorganisms (GCM) 10K type strain sequencing project: providing services to taxonomists for standard genome sequencing and annotation.</title>
        <authorList>
            <consortium name="The Broad Institute Genomics Platform"/>
            <consortium name="The Broad Institute Genome Sequencing Center for Infectious Disease"/>
            <person name="Wu L."/>
            <person name="Ma J."/>
        </authorList>
    </citation>
    <scope>NUCLEOTIDE SEQUENCE [LARGE SCALE GENOMIC DNA]</scope>
    <source>
        <strain evidence="14">CCUG 60525</strain>
    </source>
</reference>
<dbReference type="SUPFAM" id="SSF54211">
    <property type="entry name" value="Ribosomal protein S5 domain 2-like"/>
    <property type="match status" value="1"/>
</dbReference>
<keyword evidence="8 10" id="KW-0414">Isoprene biosynthesis</keyword>
<evidence type="ECO:0000256" key="5">
    <source>
        <dbReference type="ARBA" id="ARBA00022741"/>
    </source>
</evidence>
<dbReference type="NCBIfam" id="TIGR00154">
    <property type="entry name" value="ispE"/>
    <property type="match status" value="1"/>
</dbReference>
<dbReference type="EC" id="2.7.1.148" evidence="2 10"/>
<dbReference type="Gene3D" id="3.30.230.10">
    <property type="match status" value="1"/>
</dbReference>
<dbReference type="PANTHER" id="PTHR43527">
    <property type="entry name" value="4-DIPHOSPHOCYTIDYL-2-C-METHYL-D-ERYTHRITOL KINASE, CHLOROPLASTIC"/>
    <property type="match status" value="1"/>
</dbReference>
<comment type="pathway">
    <text evidence="10">Isoprenoid biosynthesis; isopentenyl diphosphate biosynthesis via DXP pathway; isopentenyl diphosphate from 1-deoxy-D-xylulose 5-phosphate: step 3/6.</text>
</comment>